<evidence type="ECO:0000313" key="3">
    <source>
        <dbReference type="Proteomes" id="UP000516422"/>
    </source>
</evidence>
<dbReference type="Proteomes" id="UP000516422">
    <property type="component" value="Chromosome"/>
</dbReference>
<evidence type="ECO:0000313" key="2">
    <source>
        <dbReference type="EMBL" id="QNT96880.1"/>
    </source>
</evidence>
<dbReference type="EMBL" id="CP051006">
    <property type="protein sequence ID" value="QNT96880.1"/>
    <property type="molecule type" value="Genomic_DNA"/>
</dbReference>
<evidence type="ECO:0008006" key="4">
    <source>
        <dbReference type="Google" id="ProtNLM"/>
    </source>
</evidence>
<feature type="region of interest" description="Disordered" evidence="1">
    <location>
        <begin position="1"/>
        <end position="27"/>
    </location>
</feature>
<protein>
    <recommendedName>
        <fullName evidence="4">Tetratricopeptide repeat protein</fullName>
    </recommendedName>
</protein>
<dbReference type="KEGG" id="sgf:HEP81_06645"/>
<dbReference type="AlphaFoldDB" id="A0A7H1Q9A0"/>
<dbReference type="GeneID" id="91466169"/>
<organism evidence="2 3">
    <name type="scientific">Streptomyces griseofuscus</name>
    <dbReference type="NCBI Taxonomy" id="146922"/>
    <lineage>
        <taxon>Bacteria</taxon>
        <taxon>Bacillati</taxon>
        <taxon>Actinomycetota</taxon>
        <taxon>Actinomycetes</taxon>
        <taxon>Kitasatosporales</taxon>
        <taxon>Streptomycetaceae</taxon>
        <taxon>Streptomyces</taxon>
    </lineage>
</organism>
<proteinExistence type="predicted"/>
<accession>A0A7H1Q9A0</accession>
<dbReference type="RefSeq" id="WP_037662748.1">
    <property type="nucleotide sequence ID" value="NZ_CP051006.1"/>
</dbReference>
<evidence type="ECO:0000256" key="1">
    <source>
        <dbReference type="SAM" id="MobiDB-lite"/>
    </source>
</evidence>
<gene>
    <name evidence="2" type="ORF">HEP81_06645</name>
</gene>
<name>A0A7H1Q9A0_9ACTN</name>
<reference evidence="2 3" key="1">
    <citation type="submission" date="2020-04" db="EMBL/GenBank/DDBJ databases">
        <title>Characterization and engineering of Streptomyces griseofuscus DSM40191 as a potential heterologous host for expression of BGCs.</title>
        <authorList>
            <person name="Gren T."/>
            <person name="Whitford C.M."/>
            <person name="Mohite O.S."/>
            <person name="Joergensen T.S."/>
            <person name="Nielsen J.B."/>
            <person name="Lee S.Y."/>
            <person name="Weber T."/>
        </authorList>
    </citation>
    <scope>NUCLEOTIDE SEQUENCE [LARGE SCALE GENOMIC DNA]</scope>
    <source>
        <strain evidence="2 3">DSM 40191</strain>
    </source>
</reference>
<sequence>MTAEGADLQLADALEQRAEGHRLAGHPAEAAEDLRAAAARYEKQEDAVGAERVRERLAALAG</sequence>